<reference evidence="2" key="1">
    <citation type="submission" date="2019-10" db="EMBL/GenBank/DDBJ databases">
        <title>Metagenomic sequencing of thiosulfate-disproportionating enrichment culture.</title>
        <authorList>
            <person name="Umezawa K."/>
            <person name="Kojima H."/>
            <person name="Fukui M."/>
        </authorList>
    </citation>
    <scope>NUCLEOTIDE SEQUENCE</scope>
    <source>
        <strain evidence="2">45J</strain>
    </source>
</reference>
<dbReference type="Pfam" id="PF03479">
    <property type="entry name" value="PCC"/>
    <property type="match status" value="1"/>
</dbReference>
<gene>
    <name evidence="2" type="ORF">A45J_1628</name>
</gene>
<protein>
    <submittedName>
        <fullName evidence="2">DUF296 domain-containing protein</fullName>
    </submittedName>
</protein>
<proteinExistence type="predicted"/>
<dbReference type="PANTHER" id="PTHR34988">
    <property type="entry name" value="PROTEIN, PUTATIVE-RELATED"/>
    <property type="match status" value="1"/>
</dbReference>
<dbReference type="Gene3D" id="3.30.1330.80">
    <property type="entry name" value="Hypothetical protein, similar to alpha- acetolactate decarboxylase, domain 2"/>
    <property type="match status" value="1"/>
</dbReference>
<dbReference type="EMBL" id="BLAB01000001">
    <property type="protein sequence ID" value="GER93872.1"/>
    <property type="molecule type" value="Genomic_DNA"/>
</dbReference>
<sequence>MKYQIGETGRVIVARFEDRDNILQGLCEIAKKENIRACVFYLVGGMRSGRFVVGPEKEELPPIPIWRELNESHEIVGLGTIFWQADEPKAHFHGAFGKRDDVRVGCVRENAETFLVLEAIIIEIKGINTVRELDPISNLVLLKL</sequence>
<dbReference type="AlphaFoldDB" id="A0A5J4L3P3"/>
<organism evidence="2">
    <name type="scientific">hot springs metagenome</name>
    <dbReference type="NCBI Taxonomy" id="433727"/>
    <lineage>
        <taxon>unclassified sequences</taxon>
        <taxon>metagenomes</taxon>
        <taxon>ecological metagenomes</taxon>
    </lineage>
</organism>
<dbReference type="PANTHER" id="PTHR34988:SF1">
    <property type="entry name" value="DNA-BINDING PROTEIN"/>
    <property type="match status" value="1"/>
</dbReference>
<evidence type="ECO:0000259" key="1">
    <source>
        <dbReference type="PROSITE" id="PS51742"/>
    </source>
</evidence>
<dbReference type="InterPro" id="IPR005175">
    <property type="entry name" value="PPC_dom"/>
</dbReference>
<name>A0A5J4L3P3_9ZZZZ</name>
<dbReference type="SUPFAM" id="SSF117856">
    <property type="entry name" value="AF0104/ALDC/Ptd012-like"/>
    <property type="match status" value="1"/>
</dbReference>
<comment type="caution">
    <text evidence="2">The sequence shown here is derived from an EMBL/GenBank/DDBJ whole genome shotgun (WGS) entry which is preliminary data.</text>
</comment>
<dbReference type="CDD" id="cd11378">
    <property type="entry name" value="DUF296"/>
    <property type="match status" value="1"/>
</dbReference>
<dbReference type="PROSITE" id="PS51742">
    <property type="entry name" value="PPC"/>
    <property type="match status" value="1"/>
</dbReference>
<accession>A0A5J4L3P3</accession>
<feature type="domain" description="PPC" evidence="1">
    <location>
        <begin position="6"/>
        <end position="144"/>
    </location>
</feature>
<evidence type="ECO:0000313" key="2">
    <source>
        <dbReference type="EMBL" id="GER93872.1"/>
    </source>
</evidence>